<comment type="caution">
    <text evidence="2">The sequence shown here is derived from an EMBL/GenBank/DDBJ whole genome shotgun (WGS) entry which is preliminary data.</text>
</comment>
<feature type="signal peptide" evidence="1">
    <location>
        <begin position="1"/>
        <end position="21"/>
    </location>
</feature>
<evidence type="ECO:0000256" key="1">
    <source>
        <dbReference type="SAM" id="SignalP"/>
    </source>
</evidence>
<evidence type="ECO:0000313" key="3">
    <source>
        <dbReference type="Proteomes" id="UP001189429"/>
    </source>
</evidence>
<proteinExistence type="predicted"/>
<organism evidence="2 3">
    <name type="scientific">Prorocentrum cordatum</name>
    <dbReference type="NCBI Taxonomy" id="2364126"/>
    <lineage>
        <taxon>Eukaryota</taxon>
        <taxon>Sar</taxon>
        <taxon>Alveolata</taxon>
        <taxon>Dinophyceae</taxon>
        <taxon>Prorocentrales</taxon>
        <taxon>Prorocentraceae</taxon>
        <taxon>Prorocentrum</taxon>
    </lineage>
</organism>
<dbReference type="EMBL" id="CAUYUJ010022437">
    <property type="protein sequence ID" value="CAK0910642.1"/>
    <property type="molecule type" value="Genomic_DNA"/>
</dbReference>
<sequence length="131" mass="14078">MANKGVACLVLVASAALPLQALTLHEADEALLRRAGQGAAAGEAGRRSGMVDLQHLVDQHAASEVELHARAAETFRKFASKMAKSGCNYKGGLFAVSQRPHLPLHGAERREVQRDCGIPWEHYPDGLVTRS</sequence>
<keyword evidence="3" id="KW-1185">Reference proteome</keyword>
<feature type="chain" id="PRO_5046103730" evidence="1">
    <location>
        <begin position="22"/>
        <end position="131"/>
    </location>
</feature>
<evidence type="ECO:0000313" key="2">
    <source>
        <dbReference type="EMBL" id="CAK0910642.1"/>
    </source>
</evidence>
<dbReference type="Proteomes" id="UP001189429">
    <property type="component" value="Unassembled WGS sequence"/>
</dbReference>
<keyword evidence="1" id="KW-0732">Signal</keyword>
<reference evidence="2" key="1">
    <citation type="submission" date="2023-10" db="EMBL/GenBank/DDBJ databases">
        <authorList>
            <person name="Chen Y."/>
            <person name="Shah S."/>
            <person name="Dougan E. K."/>
            <person name="Thang M."/>
            <person name="Chan C."/>
        </authorList>
    </citation>
    <scope>NUCLEOTIDE SEQUENCE [LARGE SCALE GENOMIC DNA]</scope>
</reference>
<name>A0ABN9YCY5_9DINO</name>
<protein>
    <submittedName>
        <fullName evidence="2">Uncharacterized protein</fullName>
    </submittedName>
</protein>
<accession>A0ABN9YCY5</accession>
<gene>
    <name evidence="2" type="ORF">PCOR1329_LOCUS84766</name>
</gene>